<dbReference type="EMBL" id="NVOR01000013">
    <property type="protein sequence ID" value="PED83674.1"/>
    <property type="molecule type" value="Genomic_DNA"/>
</dbReference>
<feature type="transmembrane region" description="Helical" evidence="1">
    <location>
        <begin position="32"/>
        <end position="51"/>
    </location>
</feature>
<proteinExistence type="predicted"/>
<evidence type="ECO:0000256" key="1">
    <source>
        <dbReference type="SAM" id="Phobius"/>
    </source>
</evidence>
<accession>A0AA91VEY6</accession>
<evidence type="ECO:0000313" key="2">
    <source>
        <dbReference type="EMBL" id="PED83674.1"/>
    </source>
</evidence>
<comment type="caution">
    <text evidence="2">The sequence shown here is derived from an EMBL/GenBank/DDBJ whole genome shotgun (WGS) entry which is preliminary data.</text>
</comment>
<keyword evidence="1" id="KW-1133">Transmembrane helix</keyword>
<reference evidence="2 3" key="1">
    <citation type="submission" date="2017-09" db="EMBL/GenBank/DDBJ databases">
        <title>Large-scale bioinformatics analysis of Bacillus genomes uncovers conserved roles of natural products in bacterial physiology.</title>
        <authorList>
            <consortium name="Agbiome Team Llc"/>
            <person name="Bleich R.M."/>
            <person name="Grubbs K.J."/>
            <person name="Santa Maria K.C."/>
            <person name="Allen S.E."/>
            <person name="Farag S."/>
            <person name="Shank E.A."/>
            <person name="Bowers A."/>
        </authorList>
    </citation>
    <scope>NUCLEOTIDE SEQUENCE [LARGE SCALE GENOMIC DNA]</scope>
    <source>
        <strain evidence="2 3">AFS092012</strain>
    </source>
</reference>
<sequence length="64" mass="7437">MPALQATSGYRFISMKVVPRNKDRFVLFKDGSVFFIWLFIAGSASLVRCFLLQIARSRRIFCFI</sequence>
<dbReference type="Proteomes" id="UP000221020">
    <property type="component" value="Unassembled WGS sequence"/>
</dbReference>
<organism evidence="2 3">
    <name type="scientific">Bacillus pseudomycoides</name>
    <dbReference type="NCBI Taxonomy" id="64104"/>
    <lineage>
        <taxon>Bacteria</taxon>
        <taxon>Bacillati</taxon>
        <taxon>Bacillota</taxon>
        <taxon>Bacilli</taxon>
        <taxon>Bacillales</taxon>
        <taxon>Bacillaceae</taxon>
        <taxon>Bacillus</taxon>
        <taxon>Bacillus cereus group</taxon>
    </lineage>
</organism>
<name>A0AA91VEY6_9BACI</name>
<gene>
    <name evidence="2" type="ORF">CON65_05475</name>
</gene>
<keyword evidence="1" id="KW-0812">Transmembrane</keyword>
<dbReference type="AlphaFoldDB" id="A0AA91VEY6"/>
<keyword evidence="1" id="KW-0472">Membrane</keyword>
<evidence type="ECO:0000313" key="3">
    <source>
        <dbReference type="Proteomes" id="UP000221020"/>
    </source>
</evidence>
<protein>
    <submittedName>
        <fullName evidence="2">Uncharacterized protein</fullName>
    </submittedName>
</protein>